<evidence type="ECO:0000256" key="10">
    <source>
        <dbReference type="ARBA" id="ARBA00023237"/>
    </source>
</evidence>
<dbReference type="InterPro" id="IPR033900">
    <property type="entry name" value="Gram_neg_porin_domain"/>
</dbReference>
<dbReference type="PRINTS" id="PR00182">
    <property type="entry name" value="ECOLNEIPORIN"/>
</dbReference>
<dbReference type="SUPFAM" id="SSF56935">
    <property type="entry name" value="Porins"/>
    <property type="match status" value="1"/>
</dbReference>
<evidence type="ECO:0000256" key="4">
    <source>
        <dbReference type="ARBA" id="ARBA00022452"/>
    </source>
</evidence>
<comment type="subcellular location">
    <subcellularLocation>
        <location evidence="1">Cell outer membrane</location>
        <topology evidence="1">Multi-pass membrane protein</topology>
    </subcellularLocation>
</comment>
<dbReference type="InterPro" id="IPR023614">
    <property type="entry name" value="Porin_dom_sf"/>
</dbReference>
<dbReference type="InterPro" id="IPR001702">
    <property type="entry name" value="Porin_Gram-ve"/>
</dbReference>
<feature type="domain" description="Porin" evidence="11">
    <location>
        <begin position="15"/>
        <end position="313"/>
    </location>
</feature>
<keyword evidence="10" id="KW-0998">Cell outer membrane</keyword>
<dbReference type="GO" id="GO:0034220">
    <property type="term" value="P:monoatomic ion transmembrane transport"/>
    <property type="evidence" value="ECO:0007669"/>
    <property type="project" value="InterPro"/>
</dbReference>
<keyword evidence="9" id="KW-0472">Membrane</keyword>
<evidence type="ECO:0000256" key="3">
    <source>
        <dbReference type="ARBA" id="ARBA00022448"/>
    </source>
</evidence>
<accession>A0A290WY71</accession>
<evidence type="ECO:0000256" key="8">
    <source>
        <dbReference type="ARBA" id="ARBA00023114"/>
    </source>
</evidence>
<dbReference type="Gene3D" id="2.40.160.10">
    <property type="entry name" value="Porin"/>
    <property type="match status" value="1"/>
</dbReference>
<keyword evidence="6" id="KW-0732">Signal</keyword>
<proteinExistence type="predicted"/>
<dbReference type="GO" id="GO:0009279">
    <property type="term" value="C:cell outer membrane"/>
    <property type="evidence" value="ECO:0007669"/>
    <property type="project" value="UniProtKB-SubCell"/>
</dbReference>
<organism evidence="12 13">
    <name type="scientific">Janthinobacterium svalbardensis</name>
    <dbReference type="NCBI Taxonomy" id="368607"/>
    <lineage>
        <taxon>Bacteria</taxon>
        <taxon>Pseudomonadati</taxon>
        <taxon>Pseudomonadota</taxon>
        <taxon>Betaproteobacteria</taxon>
        <taxon>Burkholderiales</taxon>
        <taxon>Oxalobacteraceae</taxon>
        <taxon>Janthinobacterium</taxon>
    </lineage>
</organism>
<dbReference type="GO" id="GO:0046930">
    <property type="term" value="C:pore complex"/>
    <property type="evidence" value="ECO:0007669"/>
    <property type="project" value="UniProtKB-KW"/>
</dbReference>
<dbReference type="PRINTS" id="PR00184">
    <property type="entry name" value="NEISSPPORIN"/>
</dbReference>
<dbReference type="KEGG" id="jsv:CNX70_17890"/>
<protein>
    <submittedName>
        <fullName evidence="12">Porin</fullName>
    </submittedName>
</protein>
<keyword evidence="5" id="KW-0812">Transmembrane</keyword>
<keyword evidence="3" id="KW-0813">Transport</keyword>
<dbReference type="RefSeq" id="WP_096235820.1">
    <property type="nucleotide sequence ID" value="NZ_CP023422.1"/>
</dbReference>
<gene>
    <name evidence="12" type="ORF">CNX70_17890</name>
</gene>
<dbReference type="InterPro" id="IPR050298">
    <property type="entry name" value="Gram-neg_bact_OMP"/>
</dbReference>
<evidence type="ECO:0000259" key="11">
    <source>
        <dbReference type="Pfam" id="PF13609"/>
    </source>
</evidence>
<dbReference type="Proteomes" id="UP000218437">
    <property type="component" value="Chromosome"/>
</dbReference>
<evidence type="ECO:0000256" key="1">
    <source>
        <dbReference type="ARBA" id="ARBA00004571"/>
    </source>
</evidence>
<sequence>MKNKVARAIIIGAGACGGLCSAQSNVAMYGIADLGVVSESGGAGGRVLKLTSGIANGSRLGFKGSEDLGGGMTAIFTMDAGILADTGASAQGGLLFGRQAFVGLAGAAGTLRLGRQYTFIDSSLGALDPFYLGFAGRMSNVFTAGYISRVDNSITYSSPVRGGLSGELAYGFGEVPGDAAAKRYMGAAATYASGPLYLRMAHQNANTLSSALVAGTARNTVLGATWDFGVVKAHGAVAVSKSTAGAATTVDSADLMLGATVPVGPHRILFSYVRRDDRRAANGDATQLGIGYTYALSKRSTLYAAYAHIDNRNGAAYLVGNATDNGSGNQAWNLGLRHTF</sequence>
<dbReference type="PANTHER" id="PTHR34501">
    <property type="entry name" value="PROTEIN YDDL-RELATED"/>
    <property type="match status" value="1"/>
</dbReference>
<evidence type="ECO:0000256" key="9">
    <source>
        <dbReference type="ARBA" id="ARBA00023136"/>
    </source>
</evidence>
<evidence type="ECO:0000256" key="7">
    <source>
        <dbReference type="ARBA" id="ARBA00023065"/>
    </source>
</evidence>
<keyword evidence="8" id="KW-0626">Porin</keyword>
<name>A0A290WY71_9BURK</name>
<keyword evidence="4" id="KW-1134">Transmembrane beta strand</keyword>
<evidence type="ECO:0000256" key="5">
    <source>
        <dbReference type="ARBA" id="ARBA00022692"/>
    </source>
</evidence>
<dbReference type="EMBL" id="CP023422">
    <property type="protein sequence ID" value="ATD61824.1"/>
    <property type="molecule type" value="Genomic_DNA"/>
</dbReference>
<evidence type="ECO:0000256" key="6">
    <source>
        <dbReference type="ARBA" id="ARBA00022729"/>
    </source>
</evidence>
<dbReference type="AlphaFoldDB" id="A0A290WY71"/>
<dbReference type="CDD" id="cd00342">
    <property type="entry name" value="gram_neg_porins"/>
    <property type="match status" value="1"/>
</dbReference>
<dbReference type="InterPro" id="IPR002299">
    <property type="entry name" value="Porin_Neis"/>
</dbReference>
<comment type="subunit">
    <text evidence="2">Homotrimer.</text>
</comment>
<keyword evidence="7" id="KW-0406">Ion transport</keyword>
<evidence type="ECO:0000313" key="13">
    <source>
        <dbReference type="Proteomes" id="UP000218437"/>
    </source>
</evidence>
<reference evidence="12 13" key="1">
    <citation type="submission" date="2017-09" db="EMBL/GenBank/DDBJ databases">
        <title>Complete genome sequence of Janthinobacterium svalbardensis PAMC 27463.</title>
        <authorList>
            <person name="Cho Y.-J."/>
            <person name="Cho A."/>
            <person name="Kim O.-S."/>
            <person name="Lee J.-I."/>
        </authorList>
    </citation>
    <scope>NUCLEOTIDE SEQUENCE [LARGE SCALE GENOMIC DNA]</scope>
    <source>
        <strain evidence="12 13">PAMC 27463</strain>
    </source>
</reference>
<evidence type="ECO:0000313" key="12">
    <source>
        <dbReference type="EMBL" id="ATD61824.1"/>
    </source>
</evidence>
<dbReference type="Pfam" id="PF13609">
    <property type="entry name" value="Porin_4"/>
    <property type="match status" value="1"/>
</dbReference>
<keyword evidence="13" id="KW-1185">Reference proteome</keyword>
<dbReference type="PANTHER" id="PTHR34501:SF9">
    <property type="entry name" value="MAJOR OUTER MEMBRANE PROTEIN P.IA"/>
    <property type="match status" value="1"/>
</dbReference>
<dbReference type="GO" id="GO:0015288">
    <property type="term" value="F:porin activity"/>
    <property type="evidence" value="ECO:0007669"/>
    <property type="project" value="UniProtKB-KW"/>
</dbReference>
<evidence type="ECO:0000256" key="2">
    <source>
        <dbReference type="ARBA" id="ARBA00011233"/>
    </source>
</evidence>